<proteinExistence type="predicted"/>
<organism evidence="1 2">
    <name type="scientific">Streptococcus suis</name>
    <dbReference type="NCBI Taxonomy" id="1307"/>
    <lineage>
        <taxon>Bacteria</taxon>
        <taxon>Bacillati</taxon>
        <taxon>Bacillota</taxon>
        <taxon>Bacilli</taxon>
        <taxon>Lactobacillales</taxon>
        <taxon>Streptococcaceae</taxon>
        <taxon>Streptococcus</taxon>
    </lineage>
</organism>
<dbReference type="RefSeq" id="WP_044760618.1">
    <property type="nucleotide sequence ID" value="NZ_CEFC01000258.1"/>
</dbReference>
<dbReference type="Proteomes" id="UP000074850">
    <property type="component" value="Unassembled WGS sequence"/>
</dbReference>
<name>A0A0Z8IHQ9_STRSU</name>
<dbReference type="EMBL" id="FIHM01000026">
    <property type="protein sequence ID" value="CYV35578.1"/>
    <property type="molecule type" value="Genomic_DNA"/>
</dbReference>
<gene>
    <name evidence="1" type="ORF">ERS132426_01274</name>
</gene>
<sequence>MKPLELLKIDIDKALETFEHLCNEVMEEEKNSLVRITKKFIFLKTIYNTHHIDCNEYYYCLLEDILFSLQEVNKNNPRYFYLNLRSILENALRMLNYPEPNTRSFNANKERLEKIYIDTNVPQKYKSILNQIYNKQYSKACSFVHGNIERISFRNEIDFIYSEFETSYIPVSYLEMLSDLEEVLQGIIWIMLPIYCEIIDSTFKDKDHIVFLINRKFKHDLIQFNK</sequence>
<dbReference type="AlphaFoldDB" id="A0A0Z8IHQ9"/>
<accession>A0A0Z8IHQ9</accession>
<protein>
    <submittedName>
        <fullName evidence="1">Uncharacterized protein</fullName>
    </submittedName>
</protein>
<evidence type="ECO:0000313" key="2">
    <source>
        <dbReference type="Proteomes" id="UP000074850"/>
    </source>
</evidence>
<reference evidence="1 2" key="1">
    <citation type="submission" date="2016-02" db="EMBL/GenBank/DDBJ databases">
        <authorList>
            <consortium name="Pathogen Informatics"/>
        </authorList>
    </citation>
    <scope>NUCLEOTIDE SEQUENCE [LARGE SCALE GENOMIC DNA]</scope>
    <source>
        <strain evidence="1 2">LSS64</strain>
    </source>
</reference>
<evidence type="ECO:0000313" key="1">
    <source>
        <dbReference type="EMBL" id="CYV35578.1"/>
    </source>
</evidence>